<feature type="region of interest" description="Disordered" evidence="1">
    <location>
        <begin position="430"/>
        <end position="450"/>
    </location>
</feature>
<dbReference type="EMBL" id="CT868418">
    <property type="protein sequence ID" value="CAK81823.1"/>
    <property type="molecule type" value="Genomic_DNA"/>
</dbReference>
<evidence type="ECO:0000259" key="2">
    <source>
        <dbReference type="Pfam" id="PF05018"/>
    </source>
</evidence>
<evidence type="ECO:0000313" key="3">
    <source>
        <dbReference type="EMBL" id="CAK81823.1"/>
    </source>
</evidence>
<dbReference type="Proteomes" id="UP000000600">
    <property type="component" value="Unassembled WGS sequence"/>
</dbReference>
<organism evidence="3 4">
    <name type="scientific">Paramecium tetraurelia</name>
    <dbReference type="NCBI Taxonomy" id="5888"/>
    <lineage>
        <taxon>Eukaryota</taxon>
        <taxon>Sar</taxon>
        <taxon>Alveolata</taxon>
        <taxon>Ciliophora</taxon>
        <taxon>Intramacronucleata</taxon>
        <taxon>Oligohymenophorea</taxon>
        <taxon>Peniculida</taxon>
        <taxon>Parameciidae</taxon>
        <taxon>Paramecium</taxon>
    </lineage>
</organism>
<dbReference type="InterPro" id="IPR007714">
    <property type="entry name" value="CFA20_dom"/>
</dbReference>
<protein>
    <recommendedName>
        <fullName evidence="2">CFA20 domain-containing protein</fullName>
    </recommendedName>
</protein>
<evidence type="ECO:0000313" key="4">
    <source>
        <dbReference type="Proteomes" id="UP000000600"/>
    </source>
</evidence>
<dbReference type="OrthoDB" id="10261083at2759"/>
<dbReference type="eggNOG" id="KOG3213">
    <property type="taxonomic scope" value="Eukaryota"/>
</dbReference>
<feature type="compositionally biased region" description="Polar residues" evidence="1">
    <location>
        <begin position="300"/>
        <end position="327"/>
    </location>
</feature>
<dbReference type="AlphaFoldDB" id="A0DFK6"/>
<accession>A0DFK6</accession>
<dbReference type="RefSeq" id="XP_001449220.1">
    <property type="nucleotide sequence ID" value="XM_001449183.1"/>
</dbReference>
<dbReference type="HOGENOM" id="CLU_567996_0_0_1"/>
<feature type="compositionally biased region" description="Basic and acidic residues" evidence="1">
    <location>
        <begin position="257"/>
        <end position="273"/>
    </location>
</feature>
<dbReference type="KEGG" id="ptm:GSPATT00016636001"/>
<dbReference type="OMA" id="QNTKAHF"/>
<dbReference type="InParanoid" id="A0DFK6"/>
<gene>
    <name evidence="3" type="ORF">GSPATT00016636001</name>
</gene>
<dbReference type="InterPro" id="IPR040441">
    <property type="entry name" value="CFA20/CFAP20DC"/>
</dbReference>
<feature type="compositionally biased region" description="Low complexity" evidence="1">
    <location>
        <begin position="279"/>
        <end position="299"/>
    </location>
</feature>
<sequence>MFQNQFQNTPLFEIFDSKGISLNHLDILNKANKEKEKHYQQLLKITTNSFVKDFDKQLKNYIIELQGQNTKAHFPREGDLGLVQQFLCLQIYVPMTQQWTIEFSITDTSKTKRHVYLTQNCKQIEKKPFHIRYPIEVPKNIWLNLQIDLFSFIQGWKGMTFRSLDLFVIQSPCKLRKIFTMKQADPDGYVASYYFSSIMGKHGFPIGIEHQNLIIQYQDNNLEASQDSCQMKITSKKTTGFSQQSQSQQSQKQQKLTQEKITRANIVYDDHPTPKKKTSQPQQLSQQQQQLIITSSSKSNQQDISQNEFDMSTKLSVRNNKPNQQTDSVRRNDKSVQKHRDLSNNKKIQSNQRIAHSFPRKPPLQEQMNQEYYLKTQKFTTFNEQKQKDDEIEENIEIAVEQKAEEIIEESQKKIITANNFNKRSLSELKGESNNQRNDQQFEDSLEQPFKNSVTTFAQEGYYANQLKKYTDLNRPFTPEYNSDFKFGQSHYQQF</sequence>
<dbReference type="Pfam" id="PF05018">
    <property type="entry name" value="CFA20_dom"/>
    <property type="match status" value="1"/>
</dbReference>
<dbReference type="GeneID" id="5035005"/>
<feature type="compositionally biased region" description="Low complexity" evidence="1">
    <location>
        <begin position="236"/>
        <end position="256"/>
    </location>
</feature>
<name>A0DFK6_PARTE</name>
<evidence type="ECO:0000256" key="1">
    <source>
        <dbReference type="SAM" id="MobiDB-lite"/>
    </source>
</evidence>
<dbReference type="PANTHER" id="PTHR12458">
    <property type="entry name" value="ORF PROTEIN"/>
    <property type="match status" value="1"/>
</dbReference>
<feature type="domain" description="CFA20" evidence="2">
    <location>
        <begin position="24"/>
        <end position="183"/>
    </location>
</feature>
<reference evidence="3 4" key="1">
    <citation type="journal article" date="2006" name="Nature">
        <title>Global trends of whole-genome duplications revealed by the ciliate Paramecium tetraurelia.</title>
        <authorList>
            <consortium name="Genoscope"/>
            <person name="Aury J.-M."/>
            <person name="Jaillon O."/>
            <person name="Duret L."/>
            <person name="Noel B."/>
            <person name="Jubin C."/>
            <person name="Porcel B.M."/>
            <person name="Segurens B."/>
            <person name="Daubin V."/>
            <person name="Anthouard V."/>
            <person name="Aiach N."/>
            <person name="Arnaiz O."/>
            <person name="Billaut A."/>
            <person name="Beisson J."/>
            <person name="Blanc I."/>
            <person name="Bouhouche K."/>
            <person name="Camara F."/>
            <person name="Duharcourt S."/>
            <person name="Guigo R."/>
            <person name="Gogendeau D."/>
            <person name="Katinka M."/>
            <person name="Keller A.-M."/>
            <person name="Kissmehl R."/>
            <person name="Klotz C."/>
            <person name="Koll F."/>
            <person name="Le Moue A."/>
            <person name="Lepere C."/>
            <person name="Malinsky S."/>
            <person name="Nowacki M."/>
            <person name="Nowak J.K."/>
            <person name="Plattner H."/>
            <person name="Poulain J."/>
            <person name="Ruiz F."/>
            <person name="Serrano V."/>
            <person name="Zagulski M."/>
            <person name="Dessen P."/>
            <person name="Betermier M."/>
            <person name="Weissenbach J."/>
            <person name="Scarpelli C."/>
            <person name="Schachter V."/>
            <person name="Sperling L."/>
            <person name="Meyer E."/>
            <person name="Cohen J."/>
            <person name="Wincker P."/>
        </authorList>
    </citation>
    <scope>NUCLEOTIDE SEQUENCE [LARGE SCALE GENOMIC DNA]</scope>
    <source>
        <strain evidence="3 4">Stock d4-2</strain>
    </source>
</reference>
<feature type="compositionally biased region" description="Basic and acidic residues" evidence="1">
    <location>
        <begin position="328"/>
        <end position="344"/>
    </location>
</feature>
<keyword evidence="4" id="KW-1185">Reference proteome</keyword>
<feature type="compositionally biased region" description="Polar residues" evidence="1">
    <location>
        <begin position="345"/>
        <end position="354"/>
    </location>
</feature>
<proteinExistence type="predicted"/>
<dbReference type="STRING" id="5888.A0DFK6"/>
<feature type="region of interest" description="Disordered" evidence="1">
    <location>
        <begin position="235"/>
        <end position="364"/>
    </location>
</feature>